<dbReference type="PANTHER" id="PTHR34477">
    <property type="entry name" value="UPF0213 PROTEIN YHBQ"/>
    <property type="match status" value="1"/>
</dbReference>
<dbReference type="Proteomes" id="UP001597560">
    <property type="component" value="Unassembled WGS sequence"/>
</dbReference>
<comment type="caution">
    <text evidence="3">The sequence shown here is derived from an EMBL/GenBank/DDBJ whole genome shotgun (WGS) entry which is preliminary data.</text>
</comment>
<feature type="domain" description="GIY-YIG" evidence="2">
    <location>
        <begin position="2"/>
        <end position="77"/>
    </location>
</feature>
<reference evidence="4" key="1">
    <citation type="journal article" date="2019" name="Int. J. Syst. Evol. Microbiol.">
        <title>The Global Catalogue of Microorganisms (GCM) 10K type strain sequencing project: providing services to taxonomists for standard genome sequencing and annotation.</title>
        <authorList>
            <consortium name="The Broad Institute Genomics Platform"/>
            <consortium name="The Broad Institute Genome Sequencing Center for Infectious Disease"/>
            <person name="Wu L."/>
            <person name="Ma J."/>
        </authorList>
    </citation>
    <scope>NUCLEOTIDE SEQUENCE [LARGE SCALE GENOMIC DNA]</scope>
    <source>
        <strain evidence="4">KCTC 23098</strain>
    </source>
</reference>
<comment type="similarity">
    <text evidence="1">Belongs to the UPF0213 family.</text>
</comment>
<evidence type="ECO:0000313" key="3">
    <source>
        <dbReference type="EMBL" id="MFD2965030.1"/>
    </source>
</evidence>
<evidence type="ECO:0000259" key="2">
    <source>
        <dbReference type="PROSITE" id="PS50164"/>
    </source>
</evidence>
<sequence>MEIYYVYAIRSERDGRIYVGLSQNVEKRLNEHNEGRTKSTKGYIPWQLIYKEEVGNRLTARKREKYYKSGIGKEFLKSLQIE</sequence>
<name>A0ABW6B8T2_9SPHI</name>
<evidence type="ECO:0000313" key="4">
    <source>
        <dbReference type="Proteomes" id="UP001597560"/>
    </source>
</evidence>
<dbReference type="EMBL" id="JBHUPA010000029">
    <property type="protein sequence ID" value="MFD2965030.1"/>
    <property type="molecule type" value="Genomic_DNA"/>
</dbReference>
<dbReference type="PROSITE" id="PS50164">
    <property type="entry name" value="GIY_YIG"/>
    <property type="match status" value="1"/>
</dbReference>
<proteinExistence type="inferred from homology"/>
<accession>A0ABW6B8T2</accession>
<keyword evidence="4" id="KW-1185">Reference proteome</keyword>
<dbReference type="Gene3D" id="3.40.1440.10">
    <property type="entry name" value="GIY-YIG endonuclease"/>
    <property type="match status" value="1"/>
</dbReference>
<dbReference type="SUPFAM" id="SSF82771">
    <property type="entry name" value="GIY-YIG endonuclease"/>
    <property type="match status" value="1"/>
</dbReference>
<gene>
    <name evidence="3" type="ORF">ACFS6J_24740</name>
</gene>
<evidence type="ECO:0000256" key="1">
    <source>
        <dbReference type="ARBA" id="ARBA00007435"/>
    </source>
</evidence>
<dbReference type="Pfam" id="PF01541">
    <property type="entry name" value="GIY-YIG"/>
    <property type="match status" value="1"/>
</dbReference>
<dbReference type="InterPro" id="IPR050190">
    <property type="entry name" value="UPF0213_domain"/>
</dbReference>
<dbReference type="PANTHER" id="PTHR34477:SF1">
    <property type="entry name" value="UPF0213 PROTEIN YHBQ"/>
    <property type="match status" value="1"/>
</dbReference>
<organism evidence="3 4">
    <name type="scientific">Olivibacter jilunii</name>
    <dbReference type="NCBI Taxonomy" id="985016"/>
    <lineage>
        <taxon>Bacteria</taxon>
        <taxon>Pseudomonadati</taxon>
        <taxon>Bacteroidota</taxon>
        <taxon>Sphingobacteriia</taxon>
        <taxon>Sphingobacteriales</taxon>
        <taxon>Sphingobacteriaceae</taxon>
        <taxon>Olivibacter</taxon>
    </lineage>
</organism>
<dbReference type="InterPro" id="IPR035901">
    <property type="entry name" value="GIY-YIG_endonuc_sf"/>
</dbReference>
<dbReference type="RefSeq" id="WP_377613203.1">
    <property type="nucleotide sequence ID" value="NZ_JBHUPA010000029.1"/>
</dbReference>
<dbReference type="CDD" id="cd10449">
    <property type="entry name" value="GIY-YIG_SLX1_like"/>
    <property type="match status" value="1"/>
</dbReference>
<protein>
    <submittedName>
        <fullName evidence="3">GIY-YIG nuclease family protein</fullName>
    </submittedName>
</protein>
<dbReference type="InterPro" id="IPR000305">
    <property type="entry name" value="GIY-YIG_endonuc"/>
</dbReference>